<comment type="caution">
    <text evidence="1">The sequence shown here is derived from an EMBL/GenBank/DDBJ whole genome shotgun (WGS) entry which is preliminary data.</text>
</comment>
<name>A0A8S9YUT9_9TREM</name>
<reference evidence="1" key="1">
    <citation type="submission" date="2019-07" db="EMBL/GenBank/DDBJ databases">
        <title>Annotation for the trematode Paragonimus miyazaki's.</title>
        <authorList>
            <person name="Choi Y.-J."/>
        </authorList>
    </citation>
    <scope>NUCLEOTIDE SEQUENCE</scope>
    <source>
        <strain evidence="1">Japan</strain>
    </source>
</reference>
<dbReference type="Proteomes" id="UP000822476">
    <property type="component" value="Unassembled WGS sequence"/>
</dbReference>
<evidence type="ECO:0000313" key="2">
    <source>
        <dbReference type="Proteomes" id="UP000822476"/>
    </source>
</evidence>
<evidence type="ECO:0000313" key="1">
    <source>
        <dbReference type="EMBL" id="KAF7253006.1"/>
    </source>
</evidence>
<dbReference type="AlphaFoldDB" id="A0A8S9YUT9"/>
<dbReference type="OrthoDB" id="10053156at2759"/>
<accession>A0A8S9YUT9</accession>
<keyword evidence="2" id="KW-1185">Reference proteome</keyword>
<protein>
    <submittedName>
        <fullName evidence="1">Uncharacterized protein</fullName>
    </submittedName>
</protein>
<gene>
    <name evidence="1" type="ORF">EG68_08714</name>
</gene>
<organism evidence="1 2">
    <name type="scientific">Paragonimus skrjabini miyazakii</name>
    <dbReference type="NCBI Taxonomy" id="59628"/>
    <lineage>
        <taxon>Eukaryota</taxon>
        <taxon>Metazoa</taxon>
        <taxon>Spiralia</taxon>
        <taxon>Lophotrochozoa</taxon>
        <taxon>Platyhelminthes</taxon>
        <taxon>Trematoda</taxon>
        <taxon>Digenea</taxon>
        <taxon>Plagiorchiida</taxon>
        <taxon>Troglotremata</taxon>
        <taxon>Troglotrematidae</taxon>
        <taxon>Paragonimus</taxon>
    </lineage>
</organism>
<proteinExistence type="predicted"/>
<sequence length="85" mass="9326">MSTSADLSDLDAAQAREPDFQASLQRYSLKLRVIPLHNADGTILCYTTTKVPRPVVSAAYRRAVFSQFHHLSHPGVRAEGSICLA</sequence>
<dbReference type="EMBL" id="JTDE01004781">
    <property type="protein sequence ID" value="KAF7253006.1"/>
    <property type="molecule type" value="Genomic_DNA"/>
</dbReference>